<accession>A0AC60Q5P7</accession>
<gene>
    <name evidence="1" type="ORF">HPB47_024690</name>
</gene>
<evidence type="ECO:0000313" key="1">
    <source>
        <dbReference type="EMBL" id="KAG0428316.1"/>
    </source>
</evidence>
<proteinExistence type="predicted"/>
<evidence type="ECO:0000313" key="2">
    <source>
        <dbReference type="Proteomes" id="UP000805193"/>
    </source>
</evidence>
<name>A0AC60Q5P7_IXOPE</name>
<organism evidence="1 2">
    <name type="scientific">Ixodes persulcatus</name>
    <name type="common">Taiga tick</name>
    <dbReference type="NCBI Taxonomy" id="34615"/>
    <lineage>
        <taxon>Eukaryota</taxon>
        <taxon>Metazoa</taxon>
        <taxon>Ecdysozoa</taxon>
        <taxon>Arthropoda</taxon>
        <taxon>Chelicerata</taxon>
        <taxon>Arachnida</taxon>
        <taxon>Acari</taxon>
        <taxon>Parasitiformes</taxon>
        <taxon>Ixodida</taxon>
        <taxon>Ixodoidea</taxon>
        <taxon>Ixodidae</taxon>
        <taxon>Ixodinae</taxon>
        <taxon>Ixodes</taxon>
    </lineage>
</organism>
<reference evidence="1 2" key="1">
    <citation type="journal article" date="2020" name="Cell">
        <title>Large-Scale Comparative Analyses of Tick Genomes Elucidate Their Genetic Diversity and Vector Capacities.</title>
        <authorList>
            <consortium name="Tick Genome and Microbiome Consortium (TIGMIC)"/>
            <person name="Jia N."/>
            <person name="Wang J."/>
            <person name="Shi W."/>
            <person name="Du L."/>
            <person name="Sun Y."/>
            <person name="Zhan W."/>
            <person name="Jiang J.F."/>
            <person name="Wang Q."/>
            <person name="Zhang B."/>
            <person name="Ji P."/>
            <person name="Bell-Sakyi L."/>
            <person name="Cui X.M."/>
            <person name="Yuan T.T."/>
            <person name="Jiang B.G."/>
            <person name="Yang W.F."/>
            <person name="Lam T.T."/>
            <person name="Chang Q.C."/>
            <person name="Ding S.J."/>
            <person name="Wang X.J."/>
            <person name="Zhu J.G."/>
            <person name="Ruan X.D."/>
            <person name="Zhao L."/>
            <person name="Wei J.T."/>
            <person name="Ye R.Z."/>
            <person name="Que T.C."/>
            <person name="Du C.H."/>
            <person name="Zhou Y.H."/>
            <person name="Cheng J.X."/>
            <person name="Dai P.F."/>
            <person name="Guo W.B."/>
            <person name="Han X.H."/>
            <person name="Huang E.J."/>
            <person name="Li L.F."/>
            <person name="Wei W."/>
            <person name="Gao Y.C."/>
            <person name="Liu J.Z."/>
            <person name="Shao H.Z."/>
            <person name="Wang X."/>
            <person name="Wang C.C."/>
            <person name="Yang T.C."/>
            <person name="Huo Q.B."/>
            <person name="Li W."/>
            <person name="Chen H.Y."/>
            <person name="Chen S.E."/>
            <person name="Zhou L.G."/>
            <person name="Ni X.B."/>
            <person name="Tian J.H."/>
            <person name="Sheng Y."/>
            <person name="Liu T."/>
            <person name="Pan Y.S."/>
            <person name="Xia L.Y."/>
            <person name="Li J."/>
            <person name="Zhao F."/>
            <person name="Cao W.C."/>
        </authorList>
    </citation>
    <scope>NUCLEOTIDE SEQUENCE [LARGE SCALE GENOMIC DNA]</scope>
    <source>
        <strain evidence="1">Iper-2018</strain>
    </source>
</reference>
<protein>
    <submittedName>
        <fullName evidence="1">Uncharacterized protein</fullName>
    </submittedName>
</protein>
<keyword evidence="2" id="KW-1185">Reference proteome</keyword>
<dbReference type="EMBL" id="JABSTQ010009539">
    <property type="protein sequence ID" value="KAG0428316.1"/>
    <property type="molecule type" value="Genomic_DNA"/>
</dbReference>
<comment type="caution">
    <text evidence="1">The sequence shown here is derived from an EMBL/GenBank/DDBJ whole genome shotgun (WGS) entry which is preliminary data.</text>
</comment>
<dbReference type="Proteomes" id="UP000805193">
    <property type="component" value="Unassembled WGS sequence"/>
</dbReference>
<sequence length="112" mass="12374">MVASRSAVSDPEWPPWEHHCDTLLRKRSICSYSREIQRIWGSSSVAWRARLFHGSPRRPVSSSRRPLRAQPLPSAGDQLDGAGTVIGGEARAPRLPPICPPAPRQLSPYDAP</sequence>